<dbReference type="InterPro" id="IPR006852">
    <property type="entry name" value="TOD1_MUCI70"/>
</dbReference>
<dbReference type="PANTHER" id="PTHR12956:SF17">
    <property type="entry name" value="OS01G0749100 PROTEIN"/>
    <property type="match status" value="1"/>
</dbReference>
<gene>
    <name evidence="2" type="ORF">NCTC10359_01310</name>
</gene>
<dbReference type="Proteomes" id="UP000254437">
    <property type="component" value="Unassembled WGS sequence"/>
</dbReference>
<protein>
    <submittedName>
        <fullName evidence="2">Protein of uncharacterized function (DUF616)</fullName>
    </submittedName>
</protein>
<feature type="domain" description="TOD1/MUCI70 glycosyltransferase-like" evidence="1">
    <location>
        <begin position="66"/>
        <end position="262"/>
    </location>
</feature>
<sequence length="1340" mass="156833">MYFSLTMPELLKKANELYANQQYTDALNIYRQLISYPNVQLDSVHLSIYFCLKNLGFFKNDSLKKIVVYTCNFGNYESIKEPVFQDPTIEYILFTDNKYLKSEKWKICVLDNVDAKLSSRRKSRLPKILAHKYLPEHDFSLYIDSSLQLKTADIRFLVSETLQENDIALYPHYKRSCVYDEINHVRASNNNDRKEDDSVCDKAIKAYQDLNYPKNNGLFENAFIVRKNSESIRNLNEVWWNYYISDSERDQFTFMRATYTTKTPINTIKFGTDFRKSPFIKFVRHEMNTNSKKIAIVVHCFYLDVWENIYKRLEQFNTQQFDLFITGQLSILNTIKDQIKDKDNVFYLECENLGMDLLPFLKVVKHYRLDEYNAVLKLQTKNIKTLERKVQGDMIFDALINKDVFRFLDKYSASNHWSAIYPGLYARSLQALMYLNAKKVEQLTNILGLKFDENTTFSAGTMFWIKGEHLCPLIKSFYTIEKMFIDSQEQVTTGGDGSLAHALERVFGCLGNESEKLFSFRIGLNNPHYDIFNKSNFITLFGDVQFSDSRRFIDAYHQLNVAKEIVSLQEFDEKFYLSNVRNYNSLMYDFAKKSPACHAILYNDLYNFDTSNDFSYLFYKLNNLDILRKNKSALVHYVQNGKKESRLTFPDHQSIAEILDSFGLLSNCDQSIIHKRNKNSKEKLSVEKYRLVYPLLCKAMELYLNDERLSREIHLGIAHGVAIPTNSINFDYPVRNWVEKVALFYLLQGNYTKAFEFYDRFWTGLENKTFPKKSVGLKPTYAKINNKNRELFQNVDVNLNNLFKKINKKICVYTSLYGNRDELPSINCCFKDVDFICFSDRLHDNKDWKVVVVPSEYQDDNLNAKRFKVLPHKYLGEYDASLFVDANTFFYGNLEELIKCYLLSENFVMWKHPERDDVAWEVATIIAHRRHRPLEVINQLKAYVAQGMPSNTGIAEGSFIWRVHNNLMLNLFMEEWWEHIQTYSKRDQLSLSFLMWKNNFRPTTLPDYLGDGRKNIYFSKFSHKDVLKNYSSISVNNVISAVVFVFNSKFKNSGSTVMRGFQLCDIIQQNLPKKLIGKLNISITDNYKNIQNSIIFATKGFMSTVTANDLLNLKNNGNIICADYVDAKVNQEHIDYIDVLVAASITAFIDYNTRFPHKMVHLLTHHVDPRIEQLRGAVEKPKNKVAYFGERVNAKITDGALEYIDVYQVDTSGKDMMHTWIKQVPNYQYHYAVRNRRGIDGHKPFTKGFTAACVGAKLILERDVDDAMYYLGYHYPYFIDYNENNINETLEHILDKRTSNGIVDLELADRYIQSLRERSTPTFIVNEFIKMVSYFINIEG</sequence>
<dbReference type="PANTHER" id="PTHR12956">
    <property type="entry name" value="ALKALINE CERAMIDASE-RELATED"/>
    <property type="match status" value="1"/>
</dbReference>
<evidence type="ECO:0000313" key="2">
    <source>
        <dbReference type="EMBL" id="STZ62905.1"/>
    </source>
</evidence>
<feature type="domain" description="TOD1/MUCI70 glycosyltransferase-like" evidence="1">
    <location>
        <begin position="848"/>
        <end position="999"/>
    </location>
</feature>
<proteinExistence type="predicted"/>
<dbReference type="EMBL" id="UGQU01000002">
    <property type="protein sequence ID" value="STZ62905.1"/>
    <property type="molecule type" value="Genomic_DNA"/>
</dbReference>
<dbReference type="InterPro" id="IPR048354">
    <property type="entry name" value="TOD1_MUCI70_glycTrfase_dom"/>
</dbReference>
<evidence type="ECO:0000313" key="3">
    <source>
        <dbReference type="Proteomes" id="UP000254437"/>
    </source>
</evidence>
<name>A0A378TPW9_MORLA</name>
<evidence type="ECO:0000259" key="1">
    <source>
        <dbReference type="Pfam" id="PF04765"/>
    </source>
</evidence>
<accession>A0A378TPW9</accession>
<reference evidence="2 3" key="1">
    <citation type="submission" date="2018-06" db="EMBL/GenBank/DDBJ databases">
        <authorList>
            <consortium name="Pathogen Informatics"/>
            <person name="Doyle S."/>
        </authorList>
    </citation>
    <scope>NUCLEOTIDE SEQUENCE [LARGE SCALE GENOMIC DNA]</scope>
    <source>
        <strain evidence="2 3">NCTC10359</strain>
    </source>
</reference>
<organism evidence="2 3">
    <name type="scientific">Moraxella lacunata</name>
    <dbReference type="NCBI Taxonomy" id="477"/>
    <lineage>
        <taxon>Bacteria</taxon>
        <taxon>Pseudomonadati</taxon>
        <taxon>Pseudomonadota</taxon>
        <taxon>Gammaproteobacteria</taxon>
        <taxon>Moraxellales</taxon>
        <taxon>Moraxellaceae</taxon>
        <taxon>Moraxella</taxon>
    </lineage>
</organism>
<dbReference type="Pfam" id="PF04765">
    <property type="entry name" value="TOD1_MUCI70"/>
    <property type="match status" value="2"/>
</dbReference>